<protein>
    <submittedName>
        <fullName evidence="2">Uncharacterized protein</fullName>
    </submittedName>
</protein>
<dbReference type="GeneID" id="22911730"/>
<sequence>MLVVVSGRRRGVGCVLLDMAGAFVGRVSEVEWVEKYWLPLSAEQFAVVKEKISLEPWRHGRRWRTWARRSRFDSSRWTLIDDDEGGSTPLYIPTLPNLTAFGSRFARNEWARNDPREMAKSDNADAYAAYCKVRSVLSEDEWERLRRVDRASFSACELGYVEVGAVLCACIDEPCGTVDPEVRMEVEKELGQGTSRRIRRWLAGCLLQYAGVSVTDLAEFCARVLKFNPYTSKTSIRDHRRRGLRDKEAQVQAALCSRELECLRSGPVRFSEYALRLESSDETRLKVWKRRLADLPTVSAAAYGSLHQADLDEMLRRITPSTSPIEQERVWVRRYWELLTPEEHARLNAFVEPVPHRRRACWIRDAPRAGLDDTTPVGTDAAGTSLETASWTMMTDLRKPGSDRPLYIPELGAMKPIARSVGYFPNDYQAYYALHHLLGRDNWAKLRTIKPLHFKSCKEGYLRLAAEFHRCFFAPFGIVGAPLTCSIAQIADLPFQSPSLLDWVSGCFLQYCDMPFDDLVSFCYTHLRMTLLDPPQNLSPQSSSSESVQRSLADRLKATAEALSCLQVLSLDDLKRVTTFGKLKRPHKGGNKSADMRKRRHVDCTNYSWNHADGGSNLGNSPPARSEYPPHADHSEYPPHADHTKHADDSAYAPHADHPGCAPHADHSGYAREPWLLEPQVPTGWRQWLHTPQVQELADSPLVRYVWHNYWPQLSLCMAMIENEE</sequence>
<dbReference type="EMBL" id="AFNH02000355">
    <property type="protein sequence ID" value="EZG75549.1"/>
    <property type="molecule type" value="Genomic_DNA"/>
</dbReference>
<feature type="region of interest" description="Disordered" evidence="1">
    <location>
        <begin position="612"/>
        <end position="665"/>
    </location>
</feature>
<feature type="compositionally biased region" description="Basic and acidic residues" evidence="1">
    <location>
        <begin position="628"/>
        <end position="649"/>
    </location>
</feature>
<accession>A0A023B9U8</accession>
<dbReference type="Proteomes" id="UP000019763">
    <property type="component" value="Unassembled WGS sequence"/>
</dbReference>
<organism evidence="2 3">
    <name type="scientific">Gregarina niphandrodes</name>
    <name type="common">Septate eugregarine</name>
    <dbReference type="NCBI Taxonomy" id="110365"/>
    <lineage>
        <taxon>Eukaryota</taxon>
        <taxon>Sar</taxon>
        <taxon>Alveolata</taxon>
        <taxon>Apicomplexa</taxon>
        <taxon>Conoidasida</taxon>
        <taxon>Gregarinasina</taxon>
        <taxon>Eugregarinorida</taxon>
        <taxon>Gregarinidae</taxon>
        <taxon>Gregarina</taxon>
    </lineage>
</organism>
<reference evidence="2" key="1">
    <citation type="submission" date="2013-12" db="EMBL/GenBank/DDBJ databases">
        <authorList>
            <person name="Omoto C.K."/>
            <person name="Sibley D."/>
            <person name="Venepally P."/>
            <person name="Hadjithomas M."/>
            <person name="Karamycheva S."/>
            <person name="Brunk B."/>
            <person name="Roos D."/>
            <person name="Caler E."/>
            <person name="Lorenzi H."/>
        </authorList>
    </citation>
    <scope>NUCLEOTIDE SEQUENCE</scope>
</reference>
<evidence type="ECO:0000313" key="3">
    <source>
        <dbReference type="Proteomes" id="UP000019763"/>
    </source>
</evidence>
<gene>
    <name evidence="2" type="ORF">GNI_046290</name>
</gene>
<evidence type="ECO:0000256" key="1">
    <source>
        <dbReference type="SAM" id="MobiDB-lite"/>
    </source>
</evidence>
<dbReference type="RefSeq" id="XP_011129608.1">
    <property type="nucleotide sequence ID" value="XM_011131306.1"/>
</dbReference>
<comment type="caution">
    <text evidence="2">The sequence shown here is derived from an EMBL/GenBank/DDBJ whole genome shotgun (WGS) entry which is preliminary data.</text>
</comment>
<dbReference type="VEuPathDB" id="CryptoDB:GNI_046290"/>
<keyword evidence="3" id="KW-1185">Reference proteome</keyword>
<name>A0A023B9U8_GRENI</name>
<proteinExistence type="predicted"/>
<dbReference type="AlphaFoldDB" id="A0A023B9U8"/>
<evidence type="ECO:0000313" key="2">
    <source>
        <dbReference type="EMBL" id="EZG75549.1"/>
    </source>
</evidence>